<dbReference type="EMBL" id="FWFY01000015">
    <property type="protein sequence ID" value="SLN68566.1"/>
    <property type="molecule type" value="Genomic_DNA"/>
</dbReference>
<evidence type="ECO:0008006" key="4">
    <source>
        <dbReference type="Google" id="ProtNLM"/>
    </source>
</evidence>
<feature type="region of interest" description="Disordered" evidence="1">
    <location>
        <begin position="351"/>
        <end position="387"/>
    </location>
</feature>
<dbReference type="Gene3D" id="3.40.50.300">
    <property type="entry name" value="P-loop containing nucleotide triphosphate hydrolases"/>
    <property type="match status" value="1"/>
</dbReference>
<evidence type="ECO:0000256" key="1">
    <source>
        <dbReference type="SAM" id="MobiDB-lite"/>
    </source>
</evidence>
<dbReference type="SUPFAM" id="SSF52540">
    <property type="entry name" value="P-loop containing nucleoside triphosphate hydrolases"/>
    <property type="match status" value="1"/>
</dbReference>
<dbReference type="AlphaFoldDB" id="A0A1X7A2P6"/>
<evidence type="ECO:0000313" key="3">
    <source>
        <dbReference type="Proteomes" id="UP000193495"/>
    </source>
</evidence>
<gene>
    <name evidence="2" type="ORF">LOS8367_03432</name>
</gene>
<proteinExistence type="predicted"/>
<dbReference type="InterPro" id="IPR027417">
    <property type="entry name" value="P-loop_NTPase"/>
</dbReference>
<name>A0A1X7A2P6_9RHOB</name>
<dbReference type="Proteomes" id="UP000193495">
    <property type="component" value="Unassembled WGS sequence"/>
</dbReference>
<reference evidence="2 3" key="1">
    <citation type="submission" date="2017-03" db="EMBL/GenBank/DDBJ databases">
        <authorList>
            <person name="Afonso C.L."/>
            <person name="Miller P.J."/>
            <person name="Scott M.A."/>
            <person name="Spackman E."/>
            <person name="Goraichik I."/>
            <person name="Dimitrov K.M."/>
            <person name="Suarez D.L."/>
            <person name="Swayne D.E."/>
        </authorList>
    </citation>
    <scope>NUCLEOTIDE SEQUENCE [LARGE SCALE GENOMIC DNA]</scope>
    <source>
        <strain evidence="2 3">CECT 8367</strain>
    </source>
</reference>
<accession>A0A1X7A2P6</accession>
<organism evidence="2 3">
    <name type="scientific">Limimaricola soesokkakensis</name>
    <dbReference type="NCBI Taxonomy" id="1343159"/>
    <lineage>
        <taxon>Bacteria</taxon>
        <taxon>Pseudomonadati</taxon>
        <taxon>Pseudomonadota</taxon>
        <taxon>Alphaproteobacteria</taxon>
        <taxon>Rhodobacterales</taxon>
        <taxon>Paracoccaceae</taxon>
        <taxon>Limimaricola</taxon>
    </lineage>
</organism>
<sequence>MVGEIVFHLGDCKTGTTSIQRTLAAGKVRSPNRSVIYPAQANHIPLASTLNRTQEAKYADKRFAELAQKLKKSRADTAIVSAETFEFVDPRKLEEMIERHLSPWQGKMRFISYVRPHADRLVSGYAERTKQGWHIGSMDSLFERFADQGFLHFAPRLRKWRETFGEAHTVRPMVRSMLRDGDVVSDFLDFVFEGQDYDFDPVPQANESLTLSDLAALRKIHGVLHEAAGSGPKARNARKTFGWNLAILLSALPRPENAQKPRLHVDLAHRVVETYRDDAAIVDREFFGLDATSGPLSLALKAAPERAVDVAQPIAPEDYFDAAALRLLQGQAKMLARMIKSNPEAMIRGMRPEALQGSKSKGKVAKKGKGTKSDQARNRAARPVVENSAIRLARHLPEGLRRKLSPLRRHLP</sequence>
<feature type="compositionally biased region" description="Basic residues" evidence="1">
    <location>
        <begin position="360"/>
        <end position="370"/>
    </location>
</feature>
<evidence type="ECO:0000313" key="2">
    <source>
        <dbReference type="EMBL" id="SLN68566.1"/>
    </source>
</evidence>
<dbReference type="RefSeq" id="WP_085897738.1">
    <property type="nucleotide sequence ID" value="NZ_FWFY01000015.1"/>
</dbReference>
<protein>
    <recommendedName>
        <fullName evidence="4">Sulfotransferase family protein</fullName>
    </recommendedName>
</protein>